<evidence type="ECO:0000256" key="1">
    <source>
        <dbReference type="ARBA" id="ARBA00010638"/>
    </source>
</evidence>
<organism evidence="6 7">
    <name type="scientific">OM182 bacterium</name>
    <dbReference type="NCBI Taxonomy" id="2510334"/>
    <lineage>
        <taxon>Bacteria</taxon>
        <taxon>Pseudomonadati</taxon>
        <taxon>Pseudomonadota</taxon>
        <taxon>Gammaproteobacteria</taxon>
        <taxon>OMG group</taxon>
        <taxon>OM182 clade</taxon>
    </lineage>
</organism>
<evidence type="ECO:0000256" key="3">
    <source>
        <dbReference type="ARBA" id="ARBA00022840"/>
    </source>
</evidence>
<dbReference type="InterPro" id="IPR002698">
    <property type="entry name" value="FTHF_cligase"/>
</dbReference>
<dbReference type="NCBIfam" id="TIGR02727">
    <property type="entry name" value="MTHFS_bact"/>
    <property type="match status" value="1"/>
</dbReference>
<dbReference type="GO" id="GO:0009396">
    <property type="term" value="P:folic acid-containing compound biosynthetic process"/>
    <property type="evidence" value="ECO:0007669"/>
    <property type="project" value="TreeGrafter"/>
</dbReference>
<dbReference type="PANTHER" id="PTHR23407">
    <property type="entry name" value="ATPASE INHIBITOR/5-FORMYLTETRAHYDROFOLATE CYCLO-LIGASE"/>
    <property type="match status" value="1"/>
</dbReference>
<evidence type="ECO:0000313" key="7">
    <source>
        <dbReference type="Proteomes" id="UP000320404"/>
    </source>
</evidence>
<name>A0A520S6U7_9GAMM</name>
<dbReference type="Gene3D" id="3.40.50.10420">
    <property type="entry name" value="NagB/RpiA/CoA transferase-like"/>
    <property type="match status" value="1"/>
</dbReference>
<dbReference type="InterPro" id="IPR037171">
    <property type="entry name" value="NagB/RpiA_transferase-like"/>
</dbReference>
<comment type="catalytic activity">
    <reaction evidence="5">
        <text>(6S)-5-formyl-5,6,7,8-tetrahydrofolate + ATP = (6R)-5,10-methenyltetrahydrofolate + ADP + phosphate</text>
        <dbReference type="Rhea" id="RHEA:10488"/>
        <dbReference type="ChEBI" id="CHEBI:30616"/>
        <dbReference type="ChEBI" id="CHEBI:43474"/>
        <dbReference type="ChEBI" id="CHEBI:57455"/>
        <dbReference type="ChEBI" id="CHEBI:57457"/>
        <dbReference type="ChEBI" id="CHEBI:456216"/>
        <dbReference type="EC" id="6.3.3.2"/>
    </reaction>
</comment>
<evidence type="ECO:0000256" key="5">
    <source>
        <dbReference type="RuleBase" id="RU361279"/>
    </source>
</evidence>
<protein>
    <recommendedName>
        <fullName evidence="5">5-formyltetrahydrofolate cyclo-ligase</fullName>
        <ecNumber evidence="5">6.3.3.2</ecNumber>
    </recommendedName>
</protein>
<dbReference type="GO" id="GO:0046872">
    <property type="term" value="F:metal ion binding"/>
    <property type="evidence" value="ECO:0007669"/>
    <property type="project" value="UniProtKB-KW"/>
</dbReference>
<sequence>MNKEERHALRNSLRNARKALSNAQQSEASSELAALVADENFFKHAKKLALYIGVDGEIDPRPLVDLALSAGKDCFLPVINRDTQETLSFAPFDAKTELIENQWGIAEPPLPEEDMSSTDFDVVFVPLVGFDANCFRLGMGKGFYDRTFSFKIFNRRSQPLLVGLAHDCQLTEPFPTESWDVRLDAVITAEKIYRPDTA</sequence>
<feature type="binding site" evidence="4">
    <location>
        <position position="52"/>
    </location>
    <ligand>
        <name>substrate</name>
    </ligand>
</feature>
<comment type="caution">
    <text evidence="6">The sequence shown here is derived from an EMBL/GenBank/DDBJ whole genome shotgun (WGS) entry which is preliminary data.</text>
</comment>
<keyword evidence="5" id="KW-0460">Magnesium</keyword>
<gene>
    <name evidence="6" type="ORF">EVA69_00545</name>
</gene>
<dbReference type="GO" id="GO:0005524">
    <property type="term" value="F:ATP binding"/>
    <property type="evidence" value="ECO:0007669"/>
    <property type="project" value="UniProtKB-KW"/>
</dbReference>
<keyword evidence="5" id="KW-0479">Metal-binding</keyword>
<dbReference type="PIRSF" id="PIRSF006806">
    <property type="entry name" value="FTHF_cligase"/>
    <property type="match status" value="1"/>
</dbReference>
<accession>A0A520S6U7</accession>
<feature type="binding site" evidence="4">
    <location>
        <position position="57"/>
    </location>
    <ligand>
        <name>substrate</name>
    </ligand>
</feature>
<comment type="cofactor">
    <cofactor evidence="5">
        <name>Mg(2+)</name>
        <dbReference type="ChEBI" id="CHEBI:18420"/>
    </cofactor>
</comment>
<dbReference type="InterPro" id="IPR024185">
    <property type="entry name" value="FTHF_cligase-like_sf"/>
</dbReference>
<feature type="binding site" evidence="4">
    <location>
        <begin position="136"/>
        <end position="144"/>
    </location>
    <ligand>
        <name>ATP</name>
        <dbReference type="ChEBI" id="CHEBI:30616"/>
    </ligand>
</feature>
<keyword evidence="3 4" id="KW-0067">ATP-binding</keyword>
<evidence type="ECO:0000256" key="4">
    <source>
        <dbReference type="PIRSR" id="PIRSR006806-1"/>
    </source>
</evidence>
<evidence type="ECO:0000313" key="6">
    <source>
        <dbReference type="EMBL" id="RZO78205.1"/>
    </source>
</evidence>
<dbReference type="EMBL" id="SHAH01000003">
    <property type="protein sequence ID" value="RZO78205.1"/>
    <property type="molecule type" value="Genomic_DNA"/>
</dbReference>
<dbReference type="PANTHER" id="PTHR23407:SF1">
    <property type="entry name" value="5-FORMYLTETRAHYDROFOLATE CYCLO-LIGASE"/>
    <property type="match status" value="1"/>
</dbReference>
<dbReference type="GO" id="GO:0035999">
    <property type="term" value="P:tetrahydrofolate interconversion"/>
    <property type="evidence" value="ECO:0007669"/>
    <property type="project" value="TreeGrafter"/>
</dbReference>
<dbReference type="AlphaFoldDB" id="A0A520S6U7"/>
<dbReference type="SUPFAM" id="SSF100950">
    <property type="entry name" value="NagB/RpiA/CoA transferase-like"/>
    <property type="match status" value="1"/>
</dbReference>
<dbReference type="GO" id="GO:0030272">
    <property type="term" value="F:5-formyltetrahydrofolate cyclo-ligase activity"/>
    <property type="evidence" value="ECO:0007669"/>
    <property type="project" value="UniProtKB-EC"/>
</dbReference>
<comment type="similarity">
    <text evidence="1 5">Belongs to the 5-formyltetrahydrofolate cyclo-ligase family.</text>
</comment>
<proteinExistence type="inferred from homology"/>
<dbReference type="Proteomes" id="UP000320404">
    <property type="component" value="Unassembled WGS sequence"/>
</dbReference>
<evidence type="ECO:0000256" key="2">
    <source>
        <dbReference type="ARBA" id="ARBA00022741"/>
    </source>
</evidence>
<keyword evidence="2 4" id="KW-0547">Nucleotide-binding</keyword>
<keyword evidence="6" id="KW-0436">Ligase</keyword>
<dbReference type="Pfam" id="PF01812">
    <property type="entry name" value="5-FTHF_cyc-lig"/>
    <property type="match status" value="1"/>
</dbReference>
<feature type="binding site" evidence="4">
    <location>
        <begin position="6"/>
        <end position="10"/>
    </location>
    <ligand>
        <name>ATP</name>
        <dbReference type="ChEBI" id="CHEBI:30616"/>
    </ligand>
</feature>
<dbReference type="EC" id="6.3.3.2" evidence="5"/>
<reference evidence="6 7" key="1">
    <citation type="submission" date="2019-02" db="EMBL/GenBank/DDBJ databases">
        <title>Prokaryotic population dynamics and viral predation in marine succession experiment using metagenomics: the confinement effect.</title>
        <authorList>
            <person name="Haro-Moreno J.M."/>
            <person name="Rodriguez-Valera F."/>
            <person name="Lopez-Perez M."/>
        </authorList>
    </citation>
    <scope>NUCLEOTIDE SEQUENCE [LARGE SCALE GENOMIC DNA]</scope>
    <source>
        <strain evidence="6">MED-G158</strain>
    </source>
</reference>